<organism evidence="3 4">
    <name type="scientific">Phaedon cochleariae</name>
    <name type="common">Mustard beetle</name>
    <dbReference type="NCBI Taxonomy" id="80249"/>
    <lineage>
        <taxon>Eukaryota</taxon>
        <taxon>Metazoa</taxon>
        <taxon>Ecdysozoa</taxon>
        <taxon>Arthropoda</taxon>
        <taxon>Hexapoda</taxon>
        <taxon>Insecta</taxon>
        <taxon>Pterygota</taxon>
        <taxon>Neoptera</taxon>
        <taxon>Endopterygota</taxon>
        <taxon>Coleoptera</taxon>
        <taxon>Polyphaga</taxon>
        <taxon>Cucujiformia</taxon>
        <taxon>Chrysomeloidea</taxon>
        <taxon>Chrysomelidae</taxon>
        <taxon>Chrysomelinae</taxon>
        <taxon>Chrysomelini</taxon>
        <taxon>Phaedon</taxon>
    </lineage>
</organism>
<protein>
    <submittedName>
        <fullName evidence="3">Uncharacterized protein</fullName>
    </submittedName>
</protein>
<gene>
    <name evidence="3" type="ORF">PHAECO_LOCUS5958</name>
</gene>
<sequence>MDNRQSTKNVNNTPPDESQAENVLGATKRVLEVMEESKHNVTSLQNILKQEEQTLDELLNHVKTLKNSTNYNIAHLESNDAMKKTMEEYNNQFLNFAQMIYLSGQELYNELNSVGNKFETIDEKFAKNDAKYESRVEYYENVQKELLISLEELEKQHIENIQKRNYHDKENHELKHELKEINEKIKFYEEKSSESNQDVLSEEMVSCEKNIELLNNDIAHSDNKLKMLNQSLEEIKNEKLRTAEEVNKNIADIDHMCEELEKQLSSENCKLTEIKNKNIELCSKISDLETNCLLKSEKCVECTTNLTELQTQFSNMEENHRKEMAACENAILEKEEQLKNEKFLNSTLSDAMNNIRTKIDSTVTELADLHASIKKLENRPDNNLNGQLETKQNELEQVRSSKRALKEQIKNLESERATKINSEQREIEDLEEHNKTLMNDKNNLEAEIKQTKDETEKIELQNFEREKKMIQLASEIEILEVELRSKENSAKHNFVQPVRKVALLSGHTPNKPVKTYRNWDSDSSFEGEIKSFSKRGRVKAKMMKKVVSK</sequence>
<dbReference type="Proteomes" id="UP001153737">
    <property type="component" value="Chromosome 2"/>
</dbReference>
<feature type="coiled-coil region" evidence="1">
    <location>
        <begin position="136"/>
        <end position="291"/>
    </location>
</feature>
<feature type="coiled-coil region" evidence="1">
    <location>
        <begin position="34"/>
        <end position="68"/>
    </location>
</feature>
<dbReference type="OrthoDB" id="10402055at2759"/>
<feature type="coiled-coil region" evidence="1">
    <location>
        <begin position="317"/>
        <end position="489"/>
    </location>
</feature>
<dbReference type="AlphaFoldDB" id="A0A9P0DI62"/>
<evidence type="ECO:0000256" key="1">
    <source>
        <dbReference type="SAM" id="Coils"/>
    </source>
</evidence>
<name>A0A9P0DI62_PHACE</name>
<feature type="region of interest" description="Disordered" evidence="2">
    <location>
        <begin position="1"/>
        <end position="21"/>
    </location>
</feature>
<dbReference type="Gene3D" id="1.10.287.1490">
    <property type="match status" value="1"/>
</dbReference>
<evidence type="ECO:0000313" key="4">
    <source>
        <dbReference type="Proteomes" id="UP001153737"/>
    </source>
</evidence>
<keyword evidence="4" id="KW-1185">Reference proteome</keyword>
<evidence type="ECO:0000256" key="2">
    <source>
        <dbReference type="SAM" id="MobiDB-lite"/>
    </source>
</evidence>
<keyword evidence="1" id="KW-0175">Coiled coil</keyword>
<dbReference type="EMBL" id="OU896708">
    <property type="protein sequence ID" value="CAH1156159.1"/>
    <property type="molecule type" value="Genomic_DNA"/>
</dbReference>
<proteinExistence type="predicted"/>
<accession>A0A9P0DI62</accession>
<feature type="compositionally biased region" description="Polar residues" evidence="2">
    <location>
        <begin position="1"/>
        <end position="16"/>
    </location>
</feature>
<reference evidence="3" key="2">
    <citation type="submission" date="2022-10" db="EMBL/GenBank/DDBJ databases">
        <authorList>
            <consortium name="ENA_rothamsted_submissions"/>
            <consortium name="culmorum"/>
            <person name="King R."/>
        </authorList>
    </citation>
    <scope>NUCLEOTIDE SEQUENCE</scope>
</reference>
<reference evidence="3" key="1">
    <citation type="submission" date="2022-01" db="EMBL/GenBank/DDBJ databases">
        <authorList>
            <person name="King R."/>
        </authorList>
    </citation>
    <scope>NUCLEOTIDE SEQUENCE</scope>
</reference>
<evidence type="ECO:0000313" key="3">
    <source>
        <dbReference type="EMBL" id="CAH1156159.1"/>
    </source>
</evidence>